<proteinExistence type="predicted"/>
<dbReference type="GO" id="GO:0004175">
    <property type="term" value="F:endopeptidase activity"/>
    <property type="evidence" value="ECO:0007669"/>
    <property type="project" value="TreeGrafter"/>
</dbReference>
<keyword evidence="3" id="KW-0645">Protease</keyword>
<evidence type="ECO:0000259" key="2">
    <source>
        <dbReference type="SMART" id="SM00245"/>
    </source>
</evidence>
<accession>A0A3E5G942</accession>
<dbReference type="InterPro" id="IPR029045">
    <property type="entry name" value="ClpP/crotonase-like_dom_sf"/>
</dbReference>
<dbReference type="InterPro" id="IPR001478">
    <property type="entry name" value="PDZ"/>
</dbReference>
<dbReference type="Proteomes" id="UP001060104">
    <property type="component" value="Chromosome"/>
</dbReference>
<keyword evidence="1" id="KW-0732">Signal</keyword>
<evidence type="ECO:0000313" key="4">
    <source>
        <dbReference type="EMBL" id="UVQ74941.1"/>
    </source>
</evidence>
<reference evidence="4" key="2">
    <citation type="submission" date="2022-08" db="EMBL/GenBank/DDBJ databases">
        <title>Genome Sequencing of Bacteroides fragilis Group Isolates with Nanopore Technology.</title>
        <authorList>
            <person name="Tisza M.J."/>
            <person name="Smith D."/>
            <person name="Dekker J.P."/>
        </authorList>
    </citation>
    <scope>NUCLEOTIDE SEQUENCE</scope>
    <source>
        <strain evidence="4">BFG-527</strain>
    </source>
</reference>
<evidence type="ECO:0000313" key="5">
    <source>
        <dbReference type="Proteomes" id="UP000095606"/>
    </source>
</evidence>
<dbReference type="Gene3D" id="3.30.750.170">
    <property type="match status" value="1"/>
</dbReference>
<dbReference type="EMBL" id="CZAE01000020">
    <property type="protein sequence ID" value="CUP91482.1"/>
    <property type="molecule type" value="Genomic_DNA"/>
</dbReference>
<evidence type="ECO:0000313" key="6">
    <source>
        <dbReference type="Proteomes" id="UP001060104"/>
    </source>
</evidence>
<reference evidence="3 5" key="1">
    <citation type="submission" date="2015-09" db="EMBL/GenBank/DDBJ databases">
        <authorList>
            <consortium name="Pathogen Informatics"/>
        </authorList>
    </citation>
    <scope>NUCLEOTIDE SEQUENCE [LARGE SCALE GENOMIC DNA]</scope>
    <source>
        <strain evidence="3 5">2789STDY5834846</strain>
    </source>
</reference>
<dbReference type="GO" id="GO:0030288">
    <property type="term" value="C:outer membrane-bounded periplasmic space"/>
    <property type="evidence" value="ECO:0007669"/>
    <property type="project" value="TreeGrafter"/>
</dbReference>
<sequence length="567" mass="63058">MKKIQYVKLLGLLTVLLLLNISCKDDDTLLRGSGITEQSWSTNQTYFASAEQTLTFTFTTLSSWTAQNSSAALLSLDNDAGNSGKNTIKITVHKSSQEQGTITIKVNGYSSTSNIKIQLSNDNVEGYEINYSVDQYLKEKYLWNDDYKLLTPNFKQAYDDFLRNTLLSMTTNTLDKKRNSNGTYSLFSFIQKLDPDLQSSRSAKEKKNLEYNYGFVNFVAVQTRNTSNIVFVIQGVHKGSSADKAGLKRGMEIAEINNQKITTSNVQTYYSKLMQPSSPTSIEVKDKDGKVYTIDSGPIYVNPIIHHQVNGQTGYLVYSAFESGFDQELFDVFKEFKNQGIEELILDLRYNGGGDVTSANLISSCIAGDFCIGKTFASYRYNDGRMKALNNQRPIQKFVYSLYDNLNTSLSDGGLNLRKIYCLVTDDSASASELVINALRGIDIEVVLIGTTTHGKNVGMEGVELTVDTDKYLLFPITFQAYNAKGFGDFENGFTPDYEINENKPNGEYFEGYGDFGTESDPLYAKAISLISGTDLVTTTPTRAANQAKEQAQIIATPNLNRIGMIK</sequence>
<feature type="domain" description="Tail specific protease" evidence="2">
    <location>
        <begin position="277"/>
        <end position="501"/>
    </location>
</feature>
<dbReference type="GO" id="GO:0007165">
    <property type="term" value="P:signal transduction"/>
    <property type="evidence" value="ECO:0007669"/>
    <property type="project" value="TreeGrafter"/>
</dbReference>
<protein>
    <submittedName>
        <fullName evidence="3">Carboxyl-terminal protease</fullName>
    </submittedName>
    <submittedName>
        <fullName evidence="4">S41 family peptidase</fullName>
    </submittedName>
</protein>
<dbReference type="AlphaFoldDB" id="A0A3E5G942"/>
<dbReference type="InterPro" id="IPR036034">
    <property type="entry name" value="PDZ_sf"/>
</dbReference>
<dbReference type="Pfam" id="PF00595">
    <property type="entry name" value="PDZ"/>
    <property type="match status" value="1"/>
</dbReference>
<dbReference type="SUPFAM" id="SSF52096">
    <property type="entry name" value="ClpP/crotonase"/>
    <property type="match status" value="1"/>
</dbReference>
<keyword evidence="6" id="KW-1185">Reference proteome</keyword>
<evidence type="ECO:0000256" key="1">
    <source>
        <dbReference type="SAM" id="SignalP"/>
    </source>
</evidence>
<dbReference type="Gene3D" id="3.90.226.10">
    <property type="entry name" value="2-enoyl-CoA Hydratase, Chain A, domain 1"/>
    <property type="match status" value="1"/>
</dbReference>
<gene>
    <name evidence="3" type="ORF">ERS852461_03706</name>
    <name evidence="4" type="ORF">NXY30_00380</name>
</gene>
<accession>A0A174S183</accession>
<feature type="signal peptide" evidence="1">
    <location>
        <begin position="1"/>
        <end position="24"/>
    </location>
</feature>
<dbReference type="SUPFAM" id="SSF50156">
    <property type="entry name" value="PDZ domain-like"/>
    <property type="match status" value="1"/>
</dbReference>
<dbReference type="Proteomes" id="UP000095606">
    <property type="component" value="Unassembled WGS sequence"/>
</dbReference>
<dbReference type="GeneID" id="69587238"/>
<organism evidence="3 5">
    <name type="scientific">Bacteroides faecis</name>
    <dbReference type="NCBI Taxonomy" id="674529"/>
    <lineage>
        <taxon>Bacteria</taxon>
        <taxon>Pseudomonadati</taxon>
        <taxon>Bacteroidota</taxon>
        <taxon>Bacteroidia</taxon>
        <taxon>Bacteroidales</taxon>
        <taxon>Bacteroidaceae</taxon>
        <taxon>Bacteroides</taxon>
    </lineage>
</organism>
<dbReference type="EMBL" id="CP103141">
    <property type="protein sequence ID" value="UVQ74941.1"/>
    <property type="molecule type" value="Genomic_DNA"/>
</dbReference>
<dbReference type="InterPro" id="IPR005151">
    <property type="entry name" value="Tail-specific_protease"/>
</dbReference>
<dbReference type="PANTHER" id="PTHR32060">
    <property type="entry name" value="TAIL-SPECIFIC PROTEASE"/>
    <property type="match status" value="1"/>
</dbReference>
<dbReference type="GO" id="GO:0006508">
    <property type="term" value="P:proteolysis"/>
    <property type="evidence" value="ECO:0007669"/>
    <property type="project" value="UniProtKB-KW"/>
</dbReference>
<dbReference type="GO" id="GO:0008236">
    <property type="term" value="F:serine-type peptidase activity"/>
    <property type="evidence" value="ECO:0007669"/>
    <property type="project" value="InterPro"/>
</dbReference>
<dbReference type="PANTHER" id="PTHR32060:SF30">
    <property type="entry name" value="CARBOXY-TERMINAL PROCESSING PROTEASE CTPA"/>
    <property type="match status" value="1"/>
</dbReference>
<dbReference type="SMART" id="SM00245">
    <property type="entry name" value="TSPc"/>
    <property type="match status" value="1"/>
</dbReference>
<keyword evidence="3" id="KW-0378">Hydrolase</keyword>
<feature type="chain" id="PRO_5041084237" evidence="1">
    <location>
        <begin position="25"/>
        <end position="567"/>
    </location>
</feature>
<evidence type="ECO:0000313" key="3">
    <source>
        <dbReference type="EMBL" id="CUP91482.1"/>
    </source>
</evidence>
<dbReference type="CDD" id="cd07561">
    <property type="entry name" value="Peptidase_S41_CPP_like"/>
    <property type="match status" value="1"/>
</dbReference>
<dbReference type="Gene3D" id="2.30.42.10">
    <property type="match status" value="1"/>
</dbReference>
<dbReference type="Pfam" id="PF03572">
    <property type="entry name" value="Peptidase_S41"/>
    <property type="match status" value="1"/>
</dbReference>
<dbReference type="RefSeq" id="WP_055270544.1">
    <property type="nucleotide sequence ID" value="NZ_CABMFH010000017.1"/>
</dbReference>
<name>A0A3E5G942_9BACE</name>